<sequence length="283" mass="31141">MLPMVLLLLWLFAVKSVYAVSQIRTENKSQQGFIKPGQSLVNDTDTIAKHLMAGSVKNIKRRDVVPGKQGAVEFPGFKDSKESARPVKPRIISFTKITGYIQEKVSLMENAVIDIVDCRLNAKYVQLDEPNNKMIAKNAVLKTKDGNSLTASVIVFDLKNGNFKATSDNGKAADPKKPGLERQLKNALLVQPFNEADAKVEYLARDSVKMSKDKSIIYLFGDAMVIYNGVKLSGSKITYNKTNNTISANKAMVSSNKIDGLIKADSISLNLKTSETTLFGENF</sequence>
<accession>A0A1I0TBA0</accession>
<dbReference type="Proteomes" id="UP000198836">
    <property type="component" value="Unassembled WGS sequence"/>
</dbReference>
<protein>
    <submittedName>
        <fullName evidence="1">Uncharacterized protein</fullName>
    </submittedName>
</protein>
<name>A0A1I0TBA0_9SPHI</name>
<evidence type="ECO:0000313" key="2">
    <source>
        <dbReference type="Proteomes" id="UP000198836"/>
    </source>
</evidence>
<organism evidence="1 2">
    <name type="scientific">Pedobacter suwonensis</name>
    <dbReference type="NCBI Taxonomy" id="332999"/>
    <lineage>
        <taxon>Bacteria</taxon>
        <taxon>Pseudomonadati</taxon>
        <taxon>Bacteroidota</taxon>
        <taxon>Sphingobacteriia</taxon>
        <taxon>Sphingobacteriales</taxon>
        <taxon>Sphingobacteriaceae</taxon>
        <taxon>Pedobacter</taxon>
    </lineage>
</organism>
<dbReference type="STRING" id="332999.SAMN04488511_107246"/>
<evidence type="ECO:0000313" key="1">
    <source>
        <dbReference type="EMBL" id="SFA48873.1"/>
    </source>
</evidence>
<dbReference type="AlphaFoldDB" id="A0A1I0TBA0"/>
<reference evidence="2" key="1">
    <citation type="submission" date="2016-10" db="EMBL/GenBank/DDBJ databases">
        <authorList>
            <person name="Varghese N."/>
            <person name="Submissions S."/>
        </authorList>
    </citation>
    <scope>NUCLEOTIDE SEQUENCE [LARGE SCALE GENOMIC DNA]</scope>
    <source>
        <strain evidence="2">DSM 18130</strain>
    </source>
</reference>
<gene>
    <name evidence="1" type="ORF">SAMN04488511_107246</name>
</gene>
<dbReference type="EMBL" id="FOJM01000007">
    <property type="protein sequence ID" value="SFA48873.1"/>
    <property type="molecule type" value="Genomic_DNA"/>
</dbReference>
<keyword evidence="2" id="KW-1185">Reference proteome</keyword>
<proteinExistence type="predicted"/>